<dbReference type="PROSITE" id="PS52002">
    <property type="entry name" value="SM"/>
    <property type="match status" value="1"/>
</dbReference>
<evidence type="ECO:0000313" key="5">
    <source>
        <dbReference type="EMBL" id="EEZ93248.1"/>
    </source>
</evidence>
<evidence type="ECO:0000313" key="6">
    <source>
        <dbReference type="Proteomes" id="UP000009375"/>
    </source>
</evidence>
<keyword evidence="3 5" id="KW-0687">Ribonucleoprotein</keyword>
<organism evidence="5 6">
    <name type="scientific">Candidatus Parvarchaeum acidiphilum ARMAN-4</name>
    <dbReference type="NCBI Taxonomy" id="662760"/>
    <lineage>
        <taxon>Archaea</taxon>
        <taxon>Candidatus Parvarchaeota</taxon>
        <taxon>Candidatus Parvarchaeum</taxon>
    </lineage>
</organism>
<dbReference type="InterPro" id="IPR001163">
    <property type="entry name" value="Sm_dom_euk/arc"/>
</dbReference>
<evidence type="ECO:0000256" key="3">
    <source>
        <dbReference type="ARBA" id="ARBA00023274"/>
    </source>
</evidence>
<dbReference type="GO" id="GO:1990904">
    <property type="term" value="C:ribonucleoprotein complex"/>
    <property type="evidence" value="ECO:0007669"/>
    <property type="project" value="UniProtKB-KW"/>
</dbReference>
<evidence type="ECO:0000259" key="4">
    <source>
        <dbReference type="PROSITE" id="PS52002"/>
    </source>
</evidence>
<proteinExistence type="inferred from homology"/>
<dbReference type="Gene3D" id="2.30.30.100">
    <property type="match status" value="1"/>
</dbReference>
<dbReference type="PANTHER" id="PTHR11021">
    <property type="entry name" value="SMALL NUCLEAR RIBONUCLEOPROTEIN F SNRNP-F"/>
    <property type="match status" value="1"/>
</dbReference>
<comment type="similarity">
    <text evidence="1">Belongs to the snRNP Sm proteins family.</text>
</comment>
<name>D2EEN0_PARA4</name>
<dbReference type="SMART" id="SM00651">
    <property type="entry name" value="Sm"/>
    <property type="match status" value="1"/>
</dbReference>
<dbReference type="AlphaFoldDB" id="D2EEN0"/>
<dbReference type="EMBL" id="GG730040">
    <property type="protein sequence ID" value="EEZ93248.1"/>
    <property type="molecule type" value="Genomic_DNA"/>
</dbReference>
<accession>D2EEN0</accession>
<sequence length="78" mass="8524">MAENVLSRPLDLLNSAKGKMVLVELKNGHAITGKLVAFDVHINVTLENAEEKKDADTLRKLGNVFIRGDTIILISPTI</sequence>
<gene>
    <name evidence="5" type="ORF">BJBARM4_0178</name>
</gene>
<evidence type="ECO:0000256" key="2">
    <source>
        <dbReference type="ARBA" id="ARBA00021121"/>
    </source>
</evidence>
<feature type="domain" description="Sm" evidence="4">
    <location>
        <begin position="8"/>
        <end position="78"/>
    </location>
</feature>
<dbReference type="GO" id="GO:0000398">
    <property type="term" value="P:mRNA splicing, via spliceosome"/>
    <property type="evidence" value="ECO:0007669"/>
    <property type="project" value="InterPro"/>
</dbReference>
<evidence type="ECO:0000256" key="1">
    <source>
        <dbReference type="ARBA" id="ARBA00006850"/>
    </source>
</evidence>
<reference evidence="5 6" key="1">
    <citation type="journal article" date="2010" name="Proc. Natl. Acad. Sci. U.S.A.">
        <title>Enigmatic, ultrasmall, uncultivated Archaea.</title>
        <authorList>
            <person name="Baker B.J."/>
            <person name="Comolli L.R."/>
            <person name="Dick G.J."/>
            <person name="Hauser L.J."/>
            <person name="Hyatt D."/>
            <person name="Dill B.D."/>
            <person name="Land M.L."/>
            <person name="Verberkmoes N.C."/>
            <person name="Hettich R.L."/>
            <person name="Banfield J.F."/>
        </authorList>
    </citation>
    <scope>NUCLEOTIDE SEQUENCE [LARGE SCALE GENOMIC DNA]</scope>
</reference>
<dbReference type="PANTHER" id="PTHR11021:SF0">
    <property type="entry name" value="SMALL NUCLEAR RIBONUCLEOPROTEIN F"/>
    <property type="match status" value="1"/>
</dbReference>
<dbReference type="Pfam" id="PF01423">
    <property type="entry name" value="LSM"/>
    <property type="match status" value="1"/>
</dbReference>
<protein>
    <recommendedName>
        <fullName evidence="2">Putative snRNP Sm-like protein</fullName>
    </recommendedName>
</protein>
<dbReference type="GO" id="GO:0003723">
    <property type="term" value="F:RNA binding"/>
    <property type="evidence" value="ECO:0007669"/>
    <property type="project" value="InterPro"/>
</dbReference>
<dbReference type="InterPro" id="IPR047575">
    <property type="entry name" value="Sm"/>
</dbReference>
<dbReference type="InterPro" id="IPR022901">
    <property type="entry name" value="snRNP_Sm-like_arc"/>
</dbReference>
<dbReference type="InterPro" id="IPR010920">
    <property type="entry name" value="LSM_dom_sf"/>
</dbReference>
<dbReference type="CDD" id="cd01731">
    <property type="entry name" value="archaeal_Sm1"/>
    <property type="match status" value="1"/>
</dbReference>
<dbReference type="Proteomes" id="UP000009375">
    <property type="component" value="Unassembled WGS sequence"/>
</dbReference>
<dbReference type="SUPFAM" id="SSF50182">
    <property type="entry name" value="Sm-like ribonucleoproteins"/>
    <property type="match status" value="1"/>
</dbReference>
<dbReference type="InterPro" id="IPR016487">
    <property type="entry name" value="Lsm6/sSmF"/>
</dbReference>